<evidence type="ECO:0000313" key="2">
    <source>
        <dbReference type="Proteomes" id="UP001595697"/>
    </source>
</evidence>
<dbReference type="Proteomes" id="UP001595697">
    <property type="component" value="Unassembled WGS sequence"/>
</dbReference>
<comment type="caution">
    <text evidence="1">The sequence shown here is derived from an EMBL/GenBank/DDBJ whole genome shotgun (WGS) entry which is preliminary data.</text>
</comment>
<proteinExistence type="predicted"/>
<keyword evidence="2" id="KW-1185">Reference proteome</keyword>
<sequence length="368" mass="39123">MIERIASGSLTTAESSNAAAVMPLPGWMIRTGLLGISVGAEHGGPDIANAVIAEMIALFAGCDVEFAEKLAGHFKVLDAIRAAGDARPVGDFLSRALAGDFFLLMSDLDVGPIRFDKPSPGRLSTFPALSPARGGYRLCADLTFPSTASWLAVPSLDPEGHRVLALFARPEKTAETSGDKIATVASDDPSDLFIPSSHVFPIARGDQSPAAFDVMGSLLDAAIDLGIARTMFDVLGQDLQHTGTGEQEYEAIHGRSDIKTYGRCAAELDGVSALIERAGQHMDMAQVDDAAGILLQASLSANSAAVLAAAVLNELCTVMKVGLYQEVLERSEAKVRERSRNRVCEQRQERLGKLHACGVAPQRWPFSY</sequence>
<protein>
    <submittedName>
        <fullName evidence="1">Uncharacterized protein</fullName>
    </submittedName>
</protein>
<evidence type="ECO:0000313" key="1">
    <source>
        <dbReference type="EMBL" id="MFC3968533.1"/>
    </source>
</evidence>
<dbReference type="SUPFAM" id="SSF56645">
    <property type="entry name" value="Acyl-CoA dehydrogenase NM domain-like"/>
    <property type="match status" value="1"/>
</dbReference>
<gene>
    <name evidence="1" type="ORF">ACFOVS_10425</name>
</gene>
<dbReference type="EMBL" id="JBHSBD010000047">
    <property type="protein sequence ID" value="MFC3968533.1"/>
    <property type="molecule type" value="Genomic_DNA"/>
</dbReference>
<organism evidence="1 2">
    <name type="scientific">Rhizobium lemnae</name>
    <dbReference type="NCBI Taxonomy" id="1214924"/>
    <lineage>
        <taxon>Bacteria</taxon>
        <taxon>Pseudomonadati</taxon>
        <taxon>Pseudomonadota</taxon>
        <taxon>Alphaproteobacteria</taxon>
        <taxon>Hyphomicrobiales</taxon>
        <taxon>Rhizobiaceae</taxon>
        <taxon>Rhizobium/Agrobacterium group</taxon>
        <taxon>Rhizobium</taxon>
    </lineage>
</organism>
<accession>A0ABV8E7S3</accession>
<dbReference type="InterPro" id="IPR009100">
    <property type="entry name" value="AcylCoA_DH/oxidase_NM_dom_sf"/>
</dbReference>
<name>A0ABV8E7S3_9HYPH</name>
<dbReference type="RefSeq" id="WP_377307240.1">
    <property type="nucleotide sequence ID" value="NZ_JBHSBD010000047.1"/>
</dbReference>
<reference evidence="2" key="1">
    <citation type="journal article" date="2019" name="Int. J. Syst. Evol. Microbiol.">
        <title>The Global Catalogue of Microorganisms (GCM) 10K type strain sequencing project: providing services to taxonomists for standard genome sequencing and annotation.</title>
        <authorList>
            <consortium name="The Broad Institute Genomics Platform"/>
            <consortium name="The Broad Institute Genome Sequencing Center for Infectious Disease"/>
            <person name="Wu L."/>
            <person name="Ma J."/>
        </authorList>
    </citation>
    <scope>NUCLEOTIDE SEQUENCE [LARGE SCALE GENOMIC DNA]</scope>
    <source>
        <strain evidence="2">TBRC 5781</strain>
    </source>
</reference>